<reference evidence="10 11" key="1">
    <citation type="submission" date="2018-12" db="EMBL/GenBank/DDBJ databases">
        <title>Venturia inaequalis Genome Resource.</title>
        <authorList>
            <person name="Lichtner F.J."/>
        </authorList>
    </citation>
    <scope>NUCLEOTIDE SEQUENCE [LARGE SCALE GENOMIC DNA]</scope>
    <source>
        <strain evidence="10 11">120213</strain>
    </source>
</reference>
<dbReference type="GO" id="GO:0015031">
    <property type="term" value="P:protein transport"/>
    <property type="evidence" value="ECO:0007669"/>
    <property type="project" value="UniProtKB-KW"/>
</dbReference>
<sequence length="939" mass="101397">MLTSAQVATSIHKESLSPLFIVMFPLISIAIASVSLLSTASAAPVAQTASAPSTNAVPFSSAGFPDPNPAQLLAIEIQAHGTLPNGLPPAMISADGITNLQLVEFNENFEVAFFGSLLNNITTNVAGFQIYDSKSRVIVIDALTAILAQEELHALNALKALQHFGADPILPCKYVFPTTNFQDAIGLAATFTDLILGTLQDVIELFANANDNALTRGVASVIGQEGEQEGFFRLVRDKKLIPSSQPFLTTSTRDFAFSALQGFVVPGSCPNSNLINLKIFGPLNLATKTVLPQDQTLTFNFDVSTLKVAGLPKNSPLGAGSPLSGYDWNALSVQFINGQNTPISAPLKNIKVSGTVVTFDVFFPFTANLLNGLTIAAVTIGSGPFANADAVALQTLFGPGPFGIYPPEDYVIHRRLGSIVDLEIKHQTTNLPSKMSDPLYELLIPYFDSLDSSSRPSPSDPTISSYLNRLTTLSLSDLESSEPASLAQTSHSVLRSLQSLSKRSHKAIISSATQLSHLSSTLPQLHESATALQDALPELETSATRFADKYRRAIDTENEVLMRRRKALLLSQNADRISSVLDLPTLLSTAISSAAQPSSTNSSVNYASALDLHAHIRRLNTLYPASPLIKSIVEQSEREMKFLTTNLIASLQVQGIKLAGAMRTIGWLRRVAPELDESMQLQRSTAGGKLNISPSSFGSTDGALGALFLVCRLANLITMLEALEPLRDLADQESRARRQQQAGKKEGEWAGGQQTERYLKRYIEIFREQSFAIVSMYKSIFPSALPVPGSTDSTTKKNAQGDALLPLPSPLATFPTHLVDMLFDTLKLYLPNVKERSSRDSLMTQVLYCAGSLGRLGGDFSMMLALLEDEEEDDSESEDEDEDSDVDSDVDTEERRKGWIEVMKKHRVQASRLELLASGVGTGHGKVDRSGSIPNIAVS</sequence>
<proteinExistence type="inferred from homology"/>
<comment type="caution">
    <text evidence="10">The sequence shown here is derived from an EMBL/GenBank/DDBJ whole genome shotgun (WGS) entry which is preliminary data.</text>
</comment>
<feature type="region of interest" description="Disordered" evidence="9">
    <location>
        <begin position="920"/>
        <end position="939"/>
    </location>
</feature>
<dbReference type="GO" id="GO:0000139">
    <property type="term" value="C:Golgi membrane"/>
    <property type="evidence" value="ECO:0007669"/>
    <property type="project" value="UniProtKB-SubCell"/>
</dbReference>
<dbReference type="PANTHER" id="PTHR21311:SF0">
    <property type="entry name" value="CONSERVED OLIGOMERIC GOLGI COMPLEX SUBUNIT 8"/>
    <property type="match status" value="1"/>
</dbReference>
<dbReference type="PANTHER" id="PTHR21311">
    <property type="entry name" value="CONSERVED OLIGOMERIC GOLGI COMPLEX COMPONENT 8"/>
    <property type="match status" value="1"/>
</dbReference>
<keyword evidence="6" id="KW-0333">Golgi apparatus</keyword>
<evidence type="ECO:0000256" key="5">
    <source>
        <dbReference type="ARBA" id="ARBA00022927"/>
    </source>
</evidence>
<feature type="compositionally biased region" description="Acidic residues" evidence="9">
    <location>
        <begin position="869"/>
        <end position="892"/>
    </location>
</feature>
<evidence type="ECO:0000313" key="10">
    <source>
        <dbReference type="EMBL" id="KAE9976896.1"/>
    </source>
</evidence>
<evidence type="ECO:0000256" key="2">
    <source>
        <dbReference type="ARBA" id="ARBA00006419"/>
    </source>
</evidence>
<protein>
    <recommendedName>
        <fullName evidence="3">Conserved oligomeric Golgi complex subunit 8</fullName>
    </recommendedName>
    <alternativeName>
        <fullName evidence="8">Component of oligomeric Golgi complex 8</fullName>
    </alternativeName>
</protein>
<evidence type="ECO:0000256" key="7">
    <source>
        <dbReference type="ARBA" id="ARBA00023136"/>
    </source>
</evidence>
<dbReference type="Pfam" id="PF04124">
    <property type="entry name" value="Dor1"/>
    <property type="match status" value="2"/>
</dbReference>
<evidence type="ECO:0000256" key="9">
    <source>
        <dbReference type="SAM" id="MobiDB-lite"/>
    </source>
</evidence>
<feature type="region of interest" description="Disordered" evidence="9">
    <location>
        <begin position="869"/>
        <end position="894"/>
    </location>
</feature>
<dbReference type="Proteomes" id="UP000447873">
    <property type="component" value="Unassembled WGS sequence"/>
</dbReference>
<keyword evidence="5" id="KW-0653">Protein transport</keyword>
<dbReference type="AlphaFoldDB" id="A0A8H3UWZ1"/>
<comment type="subcellular location">
    <subcellularLocation>
        <location evidence="1">Golgi apparatus membrane</location>
        <topology evidence="1">Peripheral membrane protein</topology>
    </subcellularLocation>
</comment>
<evidence type="ECO:0000256" key="3">
    <source>
        <dbReference type="ARBA" id="ARBA00020983"/>
    </source>
</evidence>
<name>A0A8H3UWZ1_VENIN</name>
<keyword evidence="4" id="KW-0813">Transport</keyword>
<gene>
    <name evidence="10" type="ORF">EG328_002356</name>
</gene>
<organism evidence="10 11">
    <name type="scientific">Venturia inaequalis</name>
    <name type="common">Apple scab fungus</name>
    <dbReference type="NCBI Taxonomy" id="5025"/>
    <lineage>
        <taxon>Eukaryota</taxon>
        <taxon>Fungi</taxon>
        <taxon>Dikarya</taxon>
        <taxon>Ascomycota</taxon>
        <taxon>Pezizomycotina</taxon>
        <taxon>Dothideomycetes</taxon>
        <taxon>Pleosporomycetidae</taxon>
        <taxon>Venturiales</taxon>
        <taxon>Venturiaceae</taxon>
        <taxon>Venturia</taxon>
    </lineage>
</organism>
<dbReference type="GO" id="GO:0006891">
    <property type="term" value="P:intra-Golgi vesicle-mediated transport"/>
    <property type="evidence" value="ECO:0007669"/>
    <property type="project" value="TreeGrafter"/>
</dbReference>
<dbReference type="InterPro" id="IPR007255">
    <property type="entry name" value="COG8"/>
</dbReference>
<dbReference type="GO" id="GO:0017119">
    <property type="term" value="C:Golgi transport complex"/>
    <property type="evidence" value="ECO:0007669"/>
    <property type="project" value="InterPro"/>
</dbReference>
<evidence type="ECO:0000256" key="4">
    <source>
        <dbReference type="ARBA" id="ARBA00022448"/>
    </source>
</evidence>
<keyword evidence="7" id="KW-0472">Membrane</keyword>
<evidence type="ECO:0000256" key="6">
    <source>
        <dbReference type="ARBA" id="ARBA00023034"/>
    </source>
</evidence>
<evidence type="ECO:0000256" key="1">
    <source>
        <dbReference type="ARBA" id="ARBA00004395"/>
    </source>
</evidence>
<dbReference type="EMBL" id="WNWS01000164">
    <property type="protein sequence ID" value="KAE9976896.1"/>
    <property type="molecule type" value="Genomic_DNA"/>
</dbReference>
<evidence type="ECO:0000256" key="8">
    <source>
        <dbReference type="ARBA" id="ARBA00031347"/>
    </source>
</evidence>
<comment type="similarity">
    <text evidence="2">Belongs to the COG8 family.</text>
</comment>
<evidence type="ECO:0000313" key="11">
    <source>
        <dbReference type="Proteomes" id="UP000447873"/>
    </source>
</evidence>
<accession>A0A8H3UWZ1</accession>